<accession>A0A846WF59</accession>
<dbReference type="AlphaFoldDB" id="A0A846WF59"/>
<evidence type="ECO:0000313" key="2">
    <source>
        <dbReference type="Proteomes" id="UP000563898"/>
    </source>
</evidence>
<organism evidence="1 2">
    <name type="scientific">Gordonia polyisoprenivorans</name>
    <dbReference type="NCBI Taxonomy" id="84595"/>
    <lineage>
        <taxon>Bacteria</taxon>
        <taxon>Bacillati</taxon>
        <taxon>Actinomycetota</taxon>
        <taxon>Actinomycetes</taxon>
        <taxon>Mycobacteriales</taxon>
        <taxon>Gordoniaceae</taxon>
        <taxon>Gordonia</taxon>
    </lineage>
</organism>
<dbReference type="EMBL" id="JAAXPC010000001">
    <property type="protein sequence ID" value="NKY00078.1"/>
    <property type="molecule type" value="Genomic_DNA"/>
</dbReference>
<dbReference type="Proteomes" id="UP000563898">
    <property type="component" value="Unassembled WGS sequence"/>
</dbReference>
<sequence>MTYRTEVAPIPLRNASEACDARVAAILPGITGPLPSPTLAEHIAHDVFAALDPRYARHLSPMRVDTQTRTWRTVDGTDVEIVVQWAKHMHPNGTYNWVTVGPGGAIVEVERESHWDYPAGRRATEQWDHDGWIAAREGTGPQLAAPNALT</sequence>
<evidence type="ECO:0000313" key="1">
    <source>
        <dbReference type="EMBL" id="NKY00078.1"/>
    </source>
</evidence>
<protein>
    <submittedName>
        <fullName evidence="1">Uncharacterized protein</fullName>
    </submittedName>
</protein>
<reference evidence="1 2" key="1">
    <citation type="submission" date="2020-04" db="EMBL/GenBank/DDBJ databases">
        <title>MicrobeNet Type strains.</title>
        <authorList>
            <person name="Nicholson A.C."/>
        </authorList>
    </citation>
    <scope>NUCLEOTIDE SEQUENCE [LARGE SCALE GENOMIC DNA]</scope>
    <source>
        <strain evidence="1 2">ATCC BAA-14</strain>
    </source>
</reference>
<comment type="caution">
    <text evidence="1">The sequence shown here is derived from an EMBL/GenBank/DDBJ whole genome shotgun (WGS) entry which is preliminary data.</text>
</comment>
<proteinExistence type="predicted"/>
<gene>
    <name evidence="1" type="ORF">HGA05_00600</name>
</gene>
<name>A0A846WF59_9ACTN</name>